<organism evidence="1">
    <name type="scientific">Salmonella enterica subsp. houtenae serovar 48:g,z51:-</name>
    <dbReference type="NCBI Taxonomy" id="1050190"/>
    <lineage>
        <taxon>Bacteria</taxon>
        <taxon>Pseudomonadati</taxon>
        <taxon>Pseudomonadota</taxon>
        <taxon>Gammaproteobacteria</taxon>
        <taxon>Enterobacterales</taxon>
        <taxon>Enterobacteriaceae</taxon>
        <taxon>Salmonella</taxon>
    </lineage>
</organism>
<protein>
    <submittedName>
        <fullName evidence="1">Uncharacterized protein</fullName>
    </submittedName>
</protein>
<gene>
    <name evidence="1" type="ORF">G3246_001964</name>
</gene>
<dbReference type="EMBL" id="DAARFO010000012">
    <property type="protein sequence ID" value="HAE2226496.1"/>
    <property type="molecule type" value="Genomic_DNA"/>
</dbReference>
<dbReference type="AlphaFoldDB" id="A0A727THM3"/>
<reference evidence="1" key="2">
    <citation type="submission" date="2018-07" db="EMBL/GenBank/DDBJ databases">
        <authorList>
            <consortium name="NCBI Pathogen Detection Project"/>
        </authorList>
    </citation>
    <scope>NUCLEOTIDE SEQUENCE</scope>
    <source>
        <strain evidence="1">12-2349</strain>
    </source>
</reference>
<reference evidence="1" key="1">
    <citation type="journal article" date="2018" name="Genome Biol.">
        <title>SKESA: strategic k-mer extension for scrupulous assemblies.</title>
        <authorList>
            <person name="Souvorov A."/>
            <person name="Agarwala R."/>
            <person name="Lipman D.J."/>
        </authorList>
    </citation>
    <scope>NUCLEOTIDE SEQUENCE</scope>
    <source>
        <strain evidence="1">12-2349</strain>
    </source>
</reference>
<name>A0A727THM3_SALHO</name>
<accession>A0A727THM3</accession>
<evidence type="ECO:0000313" key="1">
    <source>
        <dbReference type="EMBL" id="HAE2226496.1"/>
    </source>
</evidence>
<comment type="caution">
    <text evidence="1">The sequence shown here is derived from an EMBL/GenBank/DDBJ whole genome shotgun (WGS) entry which is preliminary data.</text>
</comment>
<sequence length="51" mass="5717">MMPDGDAKASYPAYNISSISGRIRCLHRYPAFSRLIFNFPAVNRFSPGLLP</sequence>
<proteinExistence type="predicted"/>